<dbReference type="InParanoid" id="C8X7Z6"/>
<dbReference type="Pfam" id="PF08545">
    <property type="entry name" value="ACP_syn_III"/>
    <property type="match status" value="1"/>
</dbReference>
<accession>C8X7Z6</accession>
<dbReference type="GO" id="GO:0044550">
    <property type="term" value="P:secondary metabolite biosynthetic process"/>
    <property type="evidence" value="ECO:0007669"/>
    <property type="project" value="TreeGrafter"/>
</dbReference>
<reference evidence="5 6" key="2">
    <citation type="journal article" date="2010" name="Stand. Genomic Sci.">
        <title>Complete genome sequence of Nakamurella multipartita type strain (Y-104).</title>
        <authorList>
            <person name="Tice H."/>
            <person name="Mayilraj S."/>
            <person name="Sims D."/>
            <person name="Lapidus A."/>
            <person name="Nolan M."/>
            <person name="Lucas S."/>
            <person name="Glavina Del Rio T."/>
            <person name="Copeland A."/>
            <person name="Cheng J.F."/>
            <person name="Meincke L."/>
            <person name="Bruce D."/>
            <person name="Goodwin L."/>
            <person name="Pitluck S."/>
            <person name="Ivanova N."/>
            <person name="Mavromatis K."/>
            <person name="Ovchinnikova G."/>
            <person name="Pati A."/>
            <person name="Chen A."/>
            <person name="Palaniappan K."/>
            <person name="Land M."/>
            <person name="Hauser L."/>
            <person name="Chang Y.J."/>
            <person name="Jeffries C.D."/>
            <person name="Detter J.C."/>
            <person name="Brettin T."/>
            <person name="Rohde M."/>
            <person name="Goker M."/>
            <person name="Bristow J."/>
            <person name="Eisen J.A."/>
            <person name="Markowitz V."/>
            <person name="Hugenholtz P."/>
            <person name="Kyrpides N.C."/>
            <person name="Klenk H.P."/>
            <person name="Chen F."/>
        </authorList>
    </citation>
    <scope>NUCLEOTIDE SEQUENCE [LARGE SCALE GENOMIC DNA]</scope>
    <source>
        <strain evidence="6">ATCC 700099 / DSM 44233 / CIP 104796 / JCM 9543 / NBRC 105858 / Y-104</strain>
    </source>
</reference>
<feature type="domain" description="Beta-ketoacyl-[acyl-carrier-protein] synthase III C-terminal" evidence="3">
    <location>
        <begin position="537"/>
        <end position="615"/>
    </location>
</feature>
<dbReference type="InterPro" id="IPR016039">
    <property type="entry name" value="Thiolase-like"/>
</dbReference>
<dbReference type="GO" id="GO:0033818">
    <property type="term" value="F:beta-ketoacyl-acyl-carrier-protein synthase III activity"/>
    <property type="evidence" value="ECO:0007669"/>
    <property type="project" value="UniProtKB-EC"/>
</dbReference>
<organism evidence="5 6">
    <name type="scientific">Nakamurella multipartita (strain ATCC 700099 / DSM 44233 / CIP 104796 / JCM 9543 / NBRC 105858 / Y-104)</name>
    <name type="common">Microsphaera multipartita</name>
    <dbReference type="NCBI Taxonomy" id="479431"/>
    <lineage>
        <taxon>Bacteria</taxon>
        <taxon>Bacillati</taxon>
        <taxon>Actinomycetota</taxon>
        <taxon>Actinomycetes</taxon>
        <taxon>Nakamurellales</taxon>
        <taxon>Nakamurellaceae</taxon>
        <taxon>Nakamurella</taxon>
    </lineage>
</organism>
<dbReference type="GO" id="GO:0004315">
    <property type="term" value="F:3-oxoacyl-[acyl-carrier-protein] synthase activity"/>
    <property type="evidence" value="ECO:0007669"/>
    <property type="project" value="InterPro"/>
</dbReference>
<evidence type="ECO:0000256" key="1">
    <source>
        <dbReference type="ARBA" id="ARBA00022679"/>
    </source>
</evidence>
<reference evidence="6" key="1">
    <citation type="submission" date="2009-09" db="EMBL/GenBank/DDBJ databases">
        <title>The complete genome of Nakamurella multipartita DSM 44233.</title>
        <authorList>
            <consortium name="US DOE Joint Genome Institute (JGI-PGF)"/>
            <person name="Lucas S."/>
            <person name="Copeland A."/>
            <person name="Lapidus A."/>
            <person name="Glavina del Rio T."/>
            <person name="Dalin E."/>
            <person name="Tice H."/>
            <person name="Bruce D."/>
            <person name="Goodwin L."/>
            <person name="Pitluck S."/>
            <person name="Kyrpides N."/>
            <person name="Mavromatis K."/>
            <person name="Ivanova N."/>
            <person name="Ovchinnikova G."/>
            <person name="Sims D."/>
            <person name="Meincke L."/>
            <person name="Brettin T."/>
            <person name="Detter J.C."/>
            <person name="Han C."/>
            <person name="Larimer F."/>
            <person name="Land M."/>
            <person name="Hauser L."/>
            <person name="Markowitz V."/>
            <person name="Cheng J.-F."/>
            <person name="Hugenholtz P."/>
            <person name="Woyke T."/>
            <person name="Wu D."/>
            <person name="Klenk H.-P."/>
            <person name="Eisen J.A."/>
        </authorList>
    </citation>
    <scope>NUCLEOTIDE SEQUENCE [LARGE SCALE GENOMIC DNA]</scope>
    <source>
        <strain evidence="6">ATCC 700099 / DSM 44233 / CIP 104796 / JCM 9543 / NBRC 105858 / Y-104</strain>
    </source>
</reference>
<dbReference type="InterPro" id="IPR013751">
    <property type="entry name" value="ACP_syn_III_N"/>
</dbReference>
<dbReference type="EC" id="2.3.1.180" evidence="5"/>
<gene>
    <name evidence="5" type="ordered locus">Namu_4723</name>
</gene>
<evidence type="ECO:0000313" key="6">
    <source>
        <dbReference type="Proteomes" id="UP000002218"/>
    </source>
</evidence>
<dbReference type="SUPFAM" id="SSF53901">
    <property type="entry name" value="Thiolase-like"/>
    <property type="match status" value="1"/>
</dbReference>
<dbReference type="RefSeq" id="WP_015749813.1">
    <property type="nucleotide sequence ID" value="NC_013235.1"/>
</dbReference>
<dbReference type="PANTHER" id="PTHR34069">
    <property type="entry name" value="3-OXOACYL-[ACYL-CARRIER-PROTEIN] SYNTHASE 3"/>
    <property type="match status" value="1"/>
</dbReference>
<dbReference type="HOGENOM" id="CLU_420818_0_0_11"/>
<keyword evidence="2 5" id="KW-0012">Acyltransferase</keyword>
<proteinExistence type="predicted"/>
<dbReference type="OrthoDB" id="9815506at2"/>
<dbReference type="Gene3D" id="3.40.47.10">
    <property type="match status" value="1"/>
</dbReference>
<dbReference type="Pfam" id="PF08541">
    <property type="entry name" value="ACP_syn_III_C"/>
    <property type="match status" value="1"/>
</dbReference>
<dbReference type="STRING" id="479431.Namu_4723"/>
<evidence type="ECO:0000259" key="4">
    <source>
        <dbReference type="Pfam" id="PF08545"/>
    </source>
</evidence>
<dbReference type="KEGG" id="nml:Namu_4723"/>
<dbReference type="PANTHER" id="PTHR34069:SF2">
    <property type="entry name" value="BETA-KETOACYL-[ACYL-CARRIER-PROTEIN] SYNTHASE III"/>
    <property type="match status" value="1"/>
</dbReference>
<protein>
    <submittedName>
        <fullName evidence="5">Beta-ketoacyl-acyl-carrier-protein synthase III</fullName>
        <ecNumber evidence="5">2.3.1.180</ecNumber>
    </submittedName>
</protein>
<dbReference type="Proteomes" id="UP000002218">
    <property type="component" value="Chromosome"/>
</dbReference>
<evidence type="ECO:0000259" key="3">
    <source>
        <dbReference type="Pfam" id="PF08541"/>
    </source>
</evidence>
<dbReference type="EMBL" id="CP001737">
    <property type="protein sequence ID" value="ACV80999.1"/>
    <property type="molecule type" value="Genomic_DNA"/>
</dbReference>
<keyword evidence="1 5" id="KW-0808">Transferase</keyword>
<sequence length="653" mass="71581">MQPFVINRHDRLVFPSNFIPDLDFSVIETEKQLDQVIRRDFETKAPSGTEIGERIANSHYKDRTHLMRDVALNLFWVNRFAMTMYEKVPTRWRDVPRNRGNVFLPVVVPWQDKESKVGAVAQAWTDLPSAGDTETEQKIWDTLFDIFSNRLHHASALVAVQPTVSEALADPSQLTWVLGDFDPDYPAFSFADIVDAQEEVAELEALRRWSMVLHNQYLWDRSAVRLATLSELQPDDVVVVLKPKNSEVERFLDAVKGAPRANIGPRVASVQPEIVTKEPIRPYPAIDIRKQFKVLPKIEALAVVRGEILCSNDDLIRNTAYCWSPMTADEISYKTGIETRMYSKRGLDELSLDAAKAALQRSGRQPEEIGAVIFCSCTNPRAMPSMGTWLSGQLGMHQTHMSADITAACAGLPYGLSEAIRLLQEVQRPVLLVCGEKFSDKIGTVRPSRMIFGDGAAAFVIAPAAEGEDTDIDLMNSYAGGPVSQVNSIIWPNAAFDNNITVFGPEVKALAGRYLAQMINELENTADPLGEKASAWDMVELVVPHQANKTMVIQLAEKAGLSPDLIYFDIERAGNTSSASIPIAIADAVADGVISKPTKIFAPGFGAGSVGGYTIMTIDPSVVVSGTEEVAIVEAVRSDPGETGSDSAATAFS</sequence>
<dbReference type="GO" id="GO:0006633">
    <property type="term" value="P:fatty acid biosynthetic process"/>
    <property type="evidence" value="ECO:0007669"/>
    <property type="project" value="InterPro"/>
</dbReference>
<feature type="domain" description="Beta-ketoacyl-[acyl-carrier-protein] synthase III N-terminal" evidence="4">
    <location>
        <begin position="404"/>
        <end position="467"/>
    </location>
</feature>
<evidence type="ECO:0000256" key="2">
    <source>
        <dbReference type="ARBA" id="ARBA00023315"/>
    </source>
</evidence>
<dbReference type="InterPro" id="IPR013747">
    <property type="entry name" value="ACP_syn_III_C"/>
</dbReference>
<evidence type="ECO:0000313" key="5">
    <source>
        <dbReference type="EMBL" id="ACV80999.1"/>
    </source>
</evidence>
<keyword evidence="6" id="KW-1185">Reference proteome</keyword>
<name>C8X7Z6_NAKMY</name>
<dbReference type="eggNOG" id="COG0332">
    <property type="taxonomic scope" value="Bacteria"/>
</dbReference>
<dbReference type="AlphaFoldDB" id="C8X7Z6"/>